<gene>
    <name evidence="6" type="ORF">A2786_03280</name>
</gene>
<accession>A0A1G1VT42</accession>
<dbReference type="Pfam" id="PF01041">
    <property type="entry name" value="DegT_DnrJ_EryC1"/>
    <property type="match status" value="1"/>
</dbReference>
<dbReference type="Proteomes" id="UP000179233">
    <property type="component" value="Unassembled WGS sequence"/>
</dbReference>
<dbReference type="Gene3D" id="3.40.640.10">
    <property type="entry name" value="Type I PLP-dependent aspartate aminotransferase-like (Major domain)"/>
    <property type="match status" value="1"/>
</dbReference>
<reference evidence="6 7" key="1">
    <citation type="journal article" date="2016" name="Nat. Commun.">
        <title>Thousands of microbial genomes shed light on interconnected biogeochemical processes in an aquifer system.</title>
        <authorList>
            <person name="Anantharaman K."/>
            <person name="Brown C.T."/>
            <person name="Hug L.A."/>
            <person name="Sharon I."/>
            <person name="Castelle C.J."/>
            <person name="Probst A.J."/>
            <person name="Thomas B.C."/>
            <person name="Singh A."/>
            <person name="Wilkins M.J."/>
            <person name="Karaoz U."/>
            <person name="Brodie E.L."/>
            <person name="Williams K.H."/>
            <person name="Hubbard S.S."/>
            <person name="Banfield J.F."/>
        </authorList>
    </citation>
    <scope>NUCLEOTIDE SEQUENCE [LARGE SCALE GENOMIC DNA]</scope>
</reference>
<dbReference type="GO" id="GO:0008483">
    <property type="term" value="F:transaminase activity"/>
    <property type="evidence" value="ECO:0007669"/>
    <property type="project" value="TreeGrafter"/>
</dbReference>
<dbReference type="EMBL" id="MHCJ01000003">
    <property type="protein sequence ID" value="OGY18494.1"/>
    <property type="molecule type" value="Genomic_DNA"/>
</dbReference>
<dbReference type="Gene3D" id="3.90.1150.10">
    <property type="entry name" value="Aspartate Aminotransferase, domain 1"/>
    <property type="match status" value="1"/>
</dbReference>
<evidence type="ECO:0000256" key="4">
    <source>
        <dbReference type="PIRSR" id="PIRSR000390-2"/>
    </source>
</evidence>
<comment type="caution">
    <text evidence="6">The sequence shown here is derived from an EMBL/GenBank/DDBJ whole genome shotgun (WGS) entry which is preliminary data.</text>
</comment>
<evidence type="ECO:0000256" key="3">
    <source>
        <dbReference type="PIRSR" id="PIRSR000390-1"/>
    </source>
</evidence>
<dbReference type="InterPro" id="IPR015424">
    <property type="entry name" value="PyrdxlP-dep_Trfase"/>
</dbReference>
<evidence type="ECO:0000313" key="7">
    <source>
        <dbReference type="Proteomes" id="UP000179233"/>
    </source>
</evidence>
<dbReference type="InterPro" id="IPR015422">
    <property type="entry name" value="PyrdxlP-dep_Trfase_small"/>
</dbReference>
<dbReference type="InterPro" id="IPR000653">
    <property type="entry name" value="DegT/StrS_aminotransferase"/>
</dbReference>
<evidence type="ECO:0008006" key="8">
    <source>
        <dbReference type="Google" id="ProtNLM"/>
    </source>
</evidence>
<dbReference type="InterPro" id="IPR015421">
    <property type="entry name" value="PyrdxlP-dep_Trfase_major"/>
</dbReference>
<keyword evidence="1 4" id="KW-0663">Pyridoxal phosphate</keyword>
<evidence type="ECO:0000256" key="2">
    <source>
        <dbReference type="ARBA" id="ARBA00037999"/>
    </source>
</evidence>
<dbReference type="AlphaFoldDB" id="A0A1G1VT42"/>
<dbReference type="GO" id="GO:0000271">
    <property type="term" value="P:polysaccharide biosynthetic process"/>
    <property type="evidence" value="ECO:0007669"/>
    <property type="project" value="TreeGrafter"/>
</dbReference>
<name>A0A1G1VT42_9BACT</name>
<feature type="modified residue" description="N6-(pyridoxal phosphate)lysine" evidence="4">
    <location>
        <position position="186"/>
    </location>
</feature>
<organism evidence="6 7">
    <name type="scientific">Candidatus Chisholmbacteria bacterium RIFCSPHIGHO2_01_FULL_52_32</name>
    <dbReference type="NCBI Taxonomy" id="1797591"/>
    <lineage>
        <taxon>Bacteria</taxon>
        <taxon>Candidatus Chisholmiibacteriota</taxon>
    </lineage>
</organism>
<proteinExistence type="inferred from homology"/>
<evidence type="ECO:0000256" key="1">
    <source>
        <dbReference type="ARBA" id="ARBA00022898"/>
    </source>
</evidence>
<dbReference type="PANTHER" id="PTHR30244">
    <property type="entry name" value="TRANSAMINASE"/>
    <property type="match status" value="1"/>
</dbReference>
<dbReference type="GO" id="GO:0030170">
    <property type="term" value="F:pyridoxal phosphate binding"/>
    <property type="evidence" value="ECO:0007669"/>
    <property type="project" value="TreeGrafter"/>
</dbReference>
<dbReference type="PANTHER" id="PTHR30244:SF36">
    <property type="entry name" value="3-OXO-GLUCOSE-6-PHOSPHATE:GLUTAMATE AMINOTRANSFERASE"/>
    <property type="match status" value="1"/>
</dbReference>
<evidence type="ECO:0000256" key="5">
    <source>
        <dbReference type="RuleBase" id="RU004508"/>
    </source>
</evidence>
<dbReference type="CDD" id="cd00616">
    <property type="entry name" value="AHBA_syn"/>
    <property type="match status" value="1"/>
</dbReference>
<dbReference type="SUPFAM" id="SSF53383">
    <property type="entry name" value="PLP-dependent transferases"/>
    <property type="match status" value="1"/>
</dbReference>
<evidence type="ECO:0000313" key="6">
    <source>
        <dbReference type="EMBL" id="OGY18494.1"/>
    </source>
</evidence>
<feature type="active site" description="Proton acceptor" evidence="3">
    <location>
        <position position="186"/>
    </location>
</feature>
<dbReference type="PIRSF" id="PIRSF000390">
    <property type="entry name" value="PLP_StrS"/>
    <property type="match status" value="1"/>
</dbReference>
<comment type="similarity">
    <text evidence="2 5">Belongs to the DegT/DnrJ/EryC1 family.</text>
</comment>
<sequence>MKTIPIVDLKRQYRTIRPSIDEGIRTVVASQHFILGVQTERFEKAFADFCGKRYAVALRSGTDALYAALAAMGIKPRDEVIVPALTFIATAEVVTLLGGRVVFCDVDRESGLAQAKDIQKVMTKKSKFVIPVHLYGQIAPMDEIFRLARSRKVQVIEDAAQAHGAIYKKMMAPIGRVAAYSFYPAKNLGAYGDAGALVTDDRTLYENTLLFRNHGQPKGEKYRHVRIGSNLRMDEIQAAVLSVKLRYLHGWTSRRRQLAKYYDRELSKVEGISLLTTLPFSKPAYHLYCIRAKARDDLQAYLAQKGIETRIHYPLPLHLQPAYRHLGYRRGDFPNAQRLAAEILCLPMFPELTIGEVATVCRTIAKFYQLQGKPHVRQHPVYQHASSP</sequence>
<protein>
    <recommendedName>
        <fullName evidence="8">Erythromycin biosynthesis sensory transduction protein eryC1</fullName>
    </recommendedName>
</protein>